<proteinExistence type="predicted"/>
<protein>
    <submittedName>
        <fullName evidence="1">Uncharacterized protein</fullName>
    </submittedName>
</protein>
<name>A0ABU6FXN2_9BACL</name>
<dbReference type="Proteomes" id="UP001338137">
    <property type="component" value="Unassembled WGS sequence"/>
</dbReference>
<keyword evidence="2" id="KW-1185">Reference proteome</keyword>
<dbReference type="EMBL" id="JARLKY010000007">
    <property type="protein sequence ID" value="MEC0226139.1"/>
    <property type="molecule type" value="Genomic_DNA"/>
</dbReference>
<sequence>MYPEPLSVLDKEECTAKLTQACKITRIECFRFDCELSDKLQPGHGNDCHCGLLTISTNLGTNGLGEFVIPWESLKGDFVQWAVVFQKLKGLTPEDGLVYIHQREEAWGTVRTQLMESALMDLSEKLEHSAAGKKERSFPGNRTYLFDHSQTYISF</sequence>
<reference evidence="1 2" key="1">
    <citation type="submission" date="2023-03" db="EMBL/GenBank/DDBJ databases">
        <title>Bacillus Genome Sequencing.</title>
        <authorList>
            <person name="Dunlap C."/>
        </authorList>
    </citation>
    <scope>NUCLEOTIDE SEQUENCE [LARGE SCALE GENOMIC DNA]</scope>
    <source>
        <strain evidence="1 2">BD-533</strain>
    </source>
</reference>
<evidence type="ECO:0000313" key="1">
    <source>
        <dbReference type="EMBL" id="MEC0226139.1"/>
    </source>
</evidence>
<comment type="caution">
    <text evidence="1">The sequence shown here is derived from an EMBL/GenBank/DDBJ whole genome shotgun (WGS) entry which is preliminary data.</text>
</comment>
<dbReference type="RefSeq" id="WP_326070538.1">
    <property type="nucleotide sequence ID" value="NZ_JARLKY010000007.1"/>
</dbReference>
<gene>
    <name evidence="1" type="ORF">P4I72_03235</name>
</gene>
<evidence type="ECO:0000313" key="2">
    <source>
        <dbReference type="Proteomes" id="UP001338137"/>
    </source>
</evidence>
<accession>A0ABU6FXN2</accession>
<organism evidence="1 2">
    <name type="scientific">Paenibacillus alba</name>
    <dbReference type="NCBI Taxonomy" id="1197127"/>
    <lineage>
        <taxon>Bacteria</taxon>
        <taxon>Bacillati</taxon>
        <taxon>Bacillota</taxon>
        <taxon>Bacilli</taxon>
        <taxon>Bacillales</taxon>
        <taxon>Paenibacillaceae</taxon>
        <taxon>Paenibacillus</taxon>
    </lineage>
</organism>